<evidence type="ECO:0008006" key="7">
    <source>
        <dbReference type="Google" id="ProtNLM"/>
    </source>
</evidence>
<dbReference type="GO" id="GO:0050038">
    <property type="term" value="F:L-xylulose reductase (NADPH) activity"/>
    <property type="evidence" value="ECO:0007669"/>
    <property type="project" value="TreeGrafter"/>
</dbReference>
<comment type="similarity">
    <text evidence="1">Belongs to the short-chain dehydrogenases/reductases (SDR) family.</text>
</comment>
<evidence type="ECO:0000313" key="6">
    <source>
        <dbReference type="Proteomes" id="UP000625711"/>
    </source>
</evidence>
<dbReference type="OrthoDB" id="1393670at2759"/>
<evidence type="ECO:0000256" key="3">
    <source>
        <dbReference type="ARBA" id="ARBA00022857"/>
    </source>
</evidence>
<comment type="caution">
    <text evidence="5">The sequence shown here is derived from an EMBL/GenBank/DDBJ whole genome shotgun (WGS) entry which is preliminary data.</text>
</comment>
<keyword evidence="3" id="KW-0521">NADP</keyword>
<dbReference type="Proteomes" id="UP000625711">
    <property type="component" value="Unassembled WGS sequence"/>
</dbReference>
<dbReference type="PROSITE" id="PS00061">
    <property type="entry name" value="ADH_SHORT"/>
    <property type="match status" value="1"/>
</dbReference>
<evidence type="ECO:0000256" key="2">
    <source>
        <dbReference type="ARBA" id="ARBA00011881"/>
    </source>
</evidence>
<dbReference type="PRINTS" id="PR00080">
    <property type="entry name" value="SDRFAMILY"/>
</dbReference>
<dbReference type="InterPro" id="IPR020904">
    <property type="entry name" value="Sc_DH/Rdtase_CS"/>
</dbReference>
<dbReference type="GO" id="GO:0006006">
    <property type="term" value="P:glucose metabolic process"/>
    <property type="evidence" value="ECO:0007669"/>
    <property type="project" value="TreeGrafter"/>
</dbReference>
<dbReference type="InterPro" id="IPR051737">
    <property type="entry name" value="L-xylulose/Carbonyl_redctase"/>
</dbReference>
<name>A0A834IUT3_RHYFE</name>
<keyword evidence="4" id="KW-0560">Oxidoreductase</keyword>
<evidence type="ECO:0000256" key="1">
    <source>
        <dbReference type="ARBA" id="ARBA00006484"/>
    </source>
</evidence>
<dbReference type="FunFam" id="3.40.50.720:FF:000214">
    <property type="entry name" value="L-xylulose reductase"/>
    <property type="match status" value="1"/>
</dbReference>
<dbReference type="GO" id="GO:0005997">
    <property type="term" value="P:xylulose metabolic process"/>
    <property type="evidence" value="ECO:0007669"/>
    <property type="project" value="TreeGrafter"/>
</dbReference>
<dbReference type="SUPFAM" id="SSF51735">
    <property type="entry name" value="NAD(P)-binding Rossmann-fold domains"/>
    <property type="match status" value="1"/>
</dbReference>
<dbReference type="PRINTS" id="PR00081">
    <property type="entry name" value="GDHRDH"/>
</dbReference>
<protein>
    <recommendedName>
        <fullName evidence="7">L-xylulose reductase</fullName>
    </recommendedName>
</protein>
<sequence>MEINFTGKRAVVTGASQGIGRELVKKLASLGAKVFALARNKDLLVSLKQEVPSIEIYPVDLSKWSDTENALKQVGDVDLLINNAGLAVLGPLTEVSENDVDRIFSINVKAVINITKYVVKNLLSRNVPGSIVNISSQASVTGLIDHTVYCASKGAVDAFTRATAAEYGPHGIRINNVNPTVIMTDMGRLGWSDPQVANPMLAKIPLRRFGEVDEVVNSVIFLLSDLSSMTTGSNVYVDGGFVSV</sequence>
<comment type="subunit">
    <text evidence="2">Homotetramer.</text>
</comment>
<dbReference type="EMBL" id="JAACXV010000020">
    <property type="protein sequence ID" value="KAF7286819.1"/>
    <property type="molecule type" value="Genomic_DNA"/>
</dbReference>
<dbReference type="PANTHER" id="PTHR44252">
    <property type="entry name" value="D-ERYTHRULOSE REDUCTASE"/>
    <property type="match status" value="1"/>
</dbReference>
<evidence type="ECO:0000256" key="4">
    <source>
        <dbReference type="ARBA" id="ARBA00023002"/>
    </source>
</evidence>
<dbReference type="AlphaFoldDB" id="A0A834IUT3"/>
<dbReference type="Gene3D" id="3.40.50.720">
    <property type="entry name" value="NAD(P)-binding Rossmann-like Domain"/>
    <property type="match status" value="1"/>
</dbReference>
<dbReference type="GO" id="GO:0004090">
    <property type="term" value="F:carbonyl reductase (NADPH) activity"/>
    <property type="evidence" value="ECO:0007669"/>
    <property type="project" value="TreeGrafter"/>
</dbReference>
<dbReference type="InterPro" id="IPR036291">
    <property type="entry name" value="NAD(P)-bd_dom_sf"/>
</dbReference>
<dbReference type="Pfam" id="PF13561">
    <property type="entry name" value="adh_short_C2"/>
    <property type="match status" value="1"/>
</dbReference>
<dbReference type="PANTHER" id="PTHR44252:SF3">
    <property type="entry name" value="D-ERYTHRULOSE REDUCTASE-RELATED"/>
    <property type="match status" value="1"/>
</dbReference>
<gene>
    <name evidence="5" type="ORF">GWI33_003876</name>
</gene>
<organism evidence="5 6">
    <name type="scientific">Rhynchophorus ferrugineus</name>
    <name type="common">Red palm weevil</name>
    <name type="synonym">Curculio ferrugineus</name>
    <dbReference type="NCBI Taxonomy" id="354439"/>
    <lineage>
        <taxon>Eukaryota</taxon>
        <taxon>Metazoa</taxon>
        <taxon>Ecdysozoa</taxon>
        <taxon>Arthropoda</taxon>
        <taxon>Hexapoda</taxon>
        <taxon>Insecta</taxon>
        <taxon>Pterygota</taxon>
        <taxon>Neoptera</taxon>
        <taxon>Endopterygota</taxon>
        <taxon>Coleoptera</taxon>
        <taxon>Polyphaga</taxon>
        <taxon>Cucujiformia</taxon>
        <taxon>Curculionidae</taxon>
        <taxon>Dryophthorinae</taxon>
        <taxon>Rhynchophorus</taxon>
    </lineage>
</organism>
<keyword evidence="6" id="KW-1185">Reference proteome</keyword>
<reference evidence="5" key="1">
    <citation type="submission" date="2020-08" db="EMBL/GenBank/DDBJ databases">
        <title>Genome sequencing and assembly of the red palm weevil Rhynchophorus ferrugineus.</title>
        <authorList>
            <person name="Dias G.B."/>
            <person name="Bergman C.M."/>
            <person name="Manee M."/>
        </authorList>
    </citation>
    <scope>NUCLEOTIDE SEQUENCE</scope>
    <source>
        <strain evidence="5">AA-2017</strain>
        <tissue evidence="5">Whole larva</tissue>
    </source>
</reference>
<accession>A0A834IUT3</accession>
<proteinExistence type="inferred from homology"/>
<evidence type="ECO:0000313" key="5">
    <source>
        <dbReference type="EMBL" id="KAF7286819.1"/>
    </source>
</evidence>
<dbReference type="InterPro" id="IPR002347">
    <property type="entry name" value="SDR_fam"/>
</dbReference>